<dbReference type="RefSeq" id="WP_035133121.1">
    <property type="nucleotide sequence ID" value="NZ_JRLV01000008.1"/>
</dbReference>
<dbReference type="STRING" id="1406840.Q763_08455"/>
<evidence type="ECO:0000259" key="3">
    <source>
        <dbReference type="PROSITE" id="PS50853"/>
    </source>
</evidence>
<keyword evidence="5" id="KW-1185">Reference proteome</keyword>
<proteinExistence type="predicted"/>
<dbReference type="InterPro" id="IPR003961">
    <property type="entry name" value="FN3_dom"/>
</dbReference>
<dbReference type="InterPro" id="IPR026444">
    <property type="entry name" value="Secre_tail"/>
</dbReference>
<organism evidence="4 5">
    <name type="scientific">Flavobacterium beibuense F44-8</name>
    <dbReference type="NCBI Taxonomy" id="1406840"/>
    <lineage>
        <taxon>Bacteria</taxon>
        <taxon>Pseudomonadati</taxon>
        <taxon>Bacteroidota</taxon>
        <taxon>Flavobacteriia</taxon>
        <taxon>Flavobacteriales</taxon>
        <taxon>Flavobacteriaceae</taxon>
        <taxon>Flavobacterium</taxon>
    </lineage>
</organism>
<evidence type="ECO:0000313" key="5">
    <source>
        <dbReference type="Proteomes" id="UP000030129"/>
    </source>
</evidence>
<feature type="domain" description="Fibronectin type-III" evidence="3">
    <location>
        <begin position="192"/>
        <end position="278"/>
    </location>
</feature>
<dbReference type="Pfam" id="PF24595">
    <property type="entry name" value="DUF7619"/>
    <property type="match status" value="1"/>
</dbReference>
<dbReference type="PROSITE" id="PS51257">
    <property type="entry name" value="PROKAR_LIPOPROTEIN"/>
    <property type="match status" value="1"/>
</dbReference>
<evidence type="ECO:0000256" key="2">
    <source>
        <dbReference type="SAM" id="SignalP"/>
    </source>
</evidence>
<dbReference type="EMBL" id="JRLV01000008">
    <property type="protein sequence ID" value="KGO81106.1"/>
    <property type="molecule type" value="Genomic_DNA"/>
</dbReference>
<gene>
    <name evidence="4" type="ORF">Q763_08455</name>
</gene>
<dbReference type="SUPFAM" id="SSF49464">
    <property type="entry name" value="Carboxypeptidase regulatory domain-like"/>
    <property type="match status" value="1"/>
</dbReference>
<comment type="caution">
    <text evidence="4">The sequence shown here is derived from an EMBL/GenBank/DDBJ whole genome shotgun (WGS) entry which is preliminary data.</text>
</comment>
<dbReference type="InterPro" id="IPR008969">
    <property type="entry name" value="CarboxyPept-like_regulatory"/>
</dbReference>
<dbReference type="InterPro" id="IPR055353">
    <property type="entry name" value="DUF7619"/>
</dbReference>
<dbReference type="eggNOG" id="COG4886">
    <property type="taxonomic scope" value="Bacteria"/>
</dbReference>
<dbReference type="AlphaFoldDB" id="A0A0A2LP54"/>
<dbReference type="NCBIfam" id="TIGR04183">
    <property type="entry name" value="Por_Secre_tail"/>
    <property type="match status" value="1"/>
</dbReference>
<dbReference type="InterPro" id="IPR036116">
    <property type="entry name" value="FN3_sf"/>
</dbReference>
<reference evidence="4 5" key="1">
    <citation type="submission" date="2013-09" db="EMBL/GenBank/DDBJ databases">
        <authorList>
            <person name="Zeng Z."/>
            <person name="Chen C."/>
        </authorList>
    </citation>
    <scope>NUCLEOTIDE SEQUENCE [LARGE SCALE GENOMIC DNA]</scope>
    <source>
        <strain evidence="4 5">F44-8</strain>
    </source>
</reference>
<evidence type="ECO:0000313" key="4">
    <source>
        <dbReference type="EMBL" id="KGO81106.1"/>
    </source>
</evidence>
<dbReference type="SUPFAM" id="SSF49265">
    <property type="entry name" value="Fibronectin type III"/>
    <property type="match status" value="1"/>
</dbReference>
<feature type="signal peptide" evidence="2">
    <location>
        <begin position="1"/>
        <end position="18"/>
    </location>
</feature>
<dbReference type="Gene3D" id="2.60.40.10">
    <property type="entry name" value="Immunoglobulins"/>
    <property type="match status" value="1"/>
</dbReference>
<dbReference type="InterPro" id="IPR013783">
    <property type="entry name" value="Ig-like_fold"/>
</dbReference>
<sequence>MKKKLLTLFLAMSMGCFAQQAIEGFEGDVFPPQGWTIYENGVGVLQSWTRINPGDAFLPPYEGDYAAFINREDVPDTGSAAQDWLVTPLVNITEQNSTLQFYSRLTLNDDQGTNYRVMISTDSDPSDLAPYVSLQEWTELEINPLQTEYNEITVPIPEAYIGQQAYIAFVMEGDNGDRWLIDNVSLFGYCAPPENVTVVEVTDTTATVTWTGNEEAEWEIEIMPADAMPTGSGVVASENTFVIDNISTGAYKFYLRSMCSEGIVSSWVGPYYFDNLNSFGGVITYDTDGDEVCDSPVMGAEVVVTIGDEQISVYTDSNGYYSLGQLEYDVTDVSIQVNAPEGFEVMPLYEGNLDFSDDDLSVDFCYSMPDAVTDLAVTLIPVGQAQPGFNSNYILSVKNNGTVAMTSATVYVTFDDERLDFESSPNTYTLTDNVLSFDLTDLSALSIQDIPVSFYVLPPPDNEADDELVFTSEVTIAETENTPEDNTTVLNQIIVNSFDPNDITVHEGDEITIEQAGGYLHYTIRFQNTGTAPAVNVRLENILDDTFDWETFEPLTSSHDYAVTREGNALEFRFDGIYLADSTSDEPGSHGYVTYRVKPNSSVALGDMFDSTADIYFDFNPAIVTNTANTEIIELLGVNQYTANDFVLYPNPVSDRLYFGSQNGEELTSVQVYNVNGKLCVEQANPQGGINVQTLQPGLYFIKLSTQATVQNMKFIKK</sequence>
<evidence type="ECO:0000256" key="1">
    <source>
        <dbReference type="ARBA" id="ARBA00022729"/>
    </source>
</evidence>
<accession>A0A0A2LP54</accession>
<dbReference type="Proteomes" id="UP000030129">
    <property type="component" value="Unassembled WGS sequence"/>
</dbReference>
<protein>
    <recommendedName>
        <fullName evidence="3">Fibronectin type-III domain-containing protein</fullName>
    </recommendedName>
</protein>
<keyword evidence="1 2" id="KW-0732">Signal</keyword>
<feature type="chain" id="PRO_5001991194" description="Fibronectin type-III domain-containing protein" evidence="2">
    <location>
        <begin position="19"/>
        <end position="718"/>
    </location>
</feature>
<dbReference type="PROSITE" id="PS50853">
    <property type="entry name" value="FN3"/>
    <property type="match status" value="1"/>
</dbReference>
<dbReference type="Gene3D" id="2.60.120.200">
    <property type="match status" value="1"/>
</dbReference>
<dbReference type="NCBIfam" id="NF038128">
    <property type="entry name" value="choice_anch_J"/>
    <property type="match status" value="1"/>
</dbReference>
<name>A0A0A2LP54_9FLAO</name>
<dbReference type="Pfam" id="PF18962">
    <property type="entry name" value="Por_Secre_tail"/>
    <property type="match status" value="1"/>
</dbReference>